<evidence type="ECO:0000313" key="3">
    <source>
        <dbReference type="Proteomes" id="UP000562352"/>
    </source>
</evidence>
<feature type="compositionally biased region" description="Pro residues" evidence="1">
    <location>
        <begin position="419"/>
        <end position="429"/>
    </location>
</feature>
<dbReference type="RefSeq" id="WP_184948467.1">
    <property type="nucleotide sequence ID" value="NZ_JACHJJ010000038.1"/>
</dbReference>
<reference evidence="2 3" key="1">
    <citation type="submission" date="2020-08" db="EMBL/GenBank/DDBJ databases">
        <title>Genomic Encyclopedia of Type Strains, Phase III (KMG-III): the genomes of soil and plant-associated and newly described type strains.</title>
        <authorList>
            <person name="Whitman W."/>
        </authorList>
    </citation>
    <scope>NUCLEOTIDE SEQUENCE [LARGE SCALE GENOMIC DNA]</scope>
    <source>
        <strain evidence="2 3">CECT 3303</strain>
    </source>
</reference>
<organism evidence="2 3">
    <name type="scientific">Planomonospora venezuelensis</name>
    <dbReference type="NCBI Taxonomy" id="1999"/>
    <lineage>
        <taxon>Bacteria</taxon>
        <taxon>Bacillati</taxon>
        <taxon>Actinomycetota</taxon>
        <taxon>Actinomycetes</taxon>
        <taxon>Streptosporangiales</taxon>
        <taxon>Streptosporangiaceae</taxon>
        <taxon>Planomonospora</taxon>
    </lineage>
</organism>
<keyword evidence="3" id="KW-1185">Reference proteome</keyword>
<protein>
    <submittedName>
        <fullName evidence="2">Uncharacterized protein</fullName>
    </submittedName>
</protein>
<sequence length="458" mass="50716">MRARGTVVHDCVHRMARHLSHHAHESGRLDDMPGIIRAYAAYHHLSERTGWKDLGRVIALGLARQVHAAAPGRPARYTLCMDLAGLPGDFPKSLARAIGKVADDPARRAGGKPTLASAHAVLAECVTVQYGGPHAQSKIVELGCGRVHTSPYIAKGPTPPPSRSLPLHGRDDHRPELWGDESGDEDERPSPVWRKHGYDELRRARDALRRCLPRWRAQREGVVIPGTEVPGASELASLEHLVALLMRYVPFGETVELLTVQVASAQRIEGVVRYRIGSWLRSFRRRRDLPIDEDGAGYRRMQERLAARRARSSPEVRRAVVELAHELSVRQVFRGGPQCARAQRIEEAAEEALRAARERERTRGDAELARTEAVVLAEEAAELAMRRRKERAEIREQAILRARREKARRDRGEALPALPAGPGPLPPVGGPHRSDGSGLVRTAGDLPAVRPATGPHRW</sequence>
<feature type="compositionally biased region" description="Basic and acidic residues" evidence="1">
    <location>
        <begin position="168"/>
        <end position="177"/>
    </location>
</feature>
<accession>A0A841DI38</accession>
<dbReference type="Proteomes" id="UP000562352">
    <property type="component" value="Unassembled WGS sequence"/>
</dbReference>
<dbReference type="AlphaFoldDB" id="A0A841DI38"/>
<gene>
    <name evidence="2" type="ORF">FHS22_007068</name>
</gene>
<feature type="region of interest" description="Disordered" evidence="1">
    <location>
        <begin position="151"/>
        <end position="192"/>
    </location>
</feature>
<name>A0A841DI38_PLAVE</name>
<feature type="compositionally biased region" description="Acidic residues" evidence="1">
    <location>
        <begin position="178"/>
        <end position="187"/>
    </location>
</feature>
<evidence type="ECO:0000313" key="2">
    <source>
        <dbReference type="EMBL" id="MBB5967755.1"/>
    </source>
</evidence>
<proteinExistence type="predicted"/>
<comment type="caution">
    <text evidence="2">The sequence shown here is derived from an EMBL/GenBank/DDBJ whole genome shotgun (WGS) entry which is preliminary data.</text>
</comment>
<feature type="region of interest" description="Disordered" evidence="1">
    <location>
        <begin position="404"/>
        <end position="458"/>
    </location>
</feature>
<evidence type="ECO:0000256" key="1">
    <source>
        <dbReference type="SAM" id="MobiDB-lite"/>
    </source>
</evidence>
<dbReference type="EMBL" id="JACHJJ010000038">
    <property type="protein sequence ID" value="MBB5967755.1"/>
    <property type="molecule type" value="Genomic_DNA"/>
</dbReference>